<dbReference type="PROSITE" id="PS51706">
    <property type="entry name" value="G_ENGB"/>
    <property type="match status" value="1"/>
</dbReference>
<organism evidence="12 13">
    <name type="scientific">Candidatus Competibacter denitrificans Run_A_D11</name>
    <dbReference type="NCBI Taxonomy" id="1400863"/>
    <lineage>
        <taxon>Bacteria</taxon>
        <taxon>Pseudomonadati</taxon>
        <taxon>Pseudomonadota</taxon>
        <taxon>Gammaproteobacteria</taxon>
        <taxon>Candidatus Competibacteraceae</taxon>
        <taxon>Candidatus Competibacter</taxon>
    </lineage>
</organism>
<reference evidence="12" key="2">
    <citation type="submission" date="2014-03" db="EMBL/GenBank/DDBJ databases">
        <title>Candidatus Competibacter-lineage genomes retrieved from metagenomes reveal functional metabolic diversity.</title>
        <authorList>
            <person name="McIlroy S.J."/>
            <person name="Albertsen M."/>
            <person name="Andresen E.K."/>
            <person name="Saunders A.M."/>
            <person name="Kristiansen R."/>
            <person name="Stokholm-Bjerregaard M."/>
            <person name="Nielsen K.L."/>
            <person name="Nielsen P.H."/>
        </authorList>
    </citation>
    <scope>NUCLEOTIDE SEQUENCE</scope>
    <source>
        <strain evidence="12">Run_A_D11</strain>
    </source>
</reference>
<dbReference type="InterPro" id="IPR027417">
    <property type="entry name" value="P-loop_NTPase"/>
</dbReference>
<proteinExistence type="inferred from homology"/>
<name>W6M832_9GAMM</name>
<dbReference type="STRING" id="1400863.BN873_350060"/>
<keyword evidence="7 10" id="KW-0342">GTP-binding</keyword>
<dbReference type="EMBL" id="CBTJ020000042">
    <property type="protein sequence ID" value="CDI02804.1"/>
    <property type="molecule type" value="Genomic_DNA"/>
</dbReference>
<dbReference type="GO" id="GO:0005829">
    <property type="term" value="C:cytosol"/>
    <property type="evidence" value="ECO:0007669"/>
    <property type="project" value="TreeGrafter"/>
</dbReference>
<keyword evidence="9 10" id="KW-0131">Cell cycle</keyword>
<keyword evidence="6" id="KW-0460">Magnesium</keyword>
<protein>
    <recommendedName>
        <fullName evidence="10">Probable GTP-binding protein EngB</fullName>
    </recommendedName>
</protein>
<dbReference type="PANTHER" id="PTHR11649">
    <property type="entry name" value="MSS1/TRME-RELATED GTP-BINDING PROTEIN"/>
    <property type="match status" value="1"/>
</dbReference>
<evidence type="ECO:0000256" key="5">
    <source>
        <dbReference type="ARBA" id="ARBA00022741"/>
    </source>
</evidence>
<keyword evidence="3 10" id="KW-0132">Cell division</keyword>
<dbReference type="HAMAP" id="MF_00321">
    <property type="entry name" value="GTPase_EngB"/>
    <property type="match status" value="1"/>
</dbReference>
<dbReference type="RefSeq" id="WP_082161199.1">
    <property type="nucleotide sequence ID" value="NZ_CBTJ020000042.1"/>
</dbReference>
<comment type="function">
    <text evidence="10">Necessary for normal cell division and for the maintenance of normal septation.</text>
</comment>
<dbReference type="NCBIfam" id="TIGR03598">
    <property type="entry name" value="GTPase_YsxC"/>
    <property type="match status" value="1"/>
</dbReference>
<feature type="domain" description="EngB-type G" evidence="11">
    <location>
        <begin position="39"/>
        <end position="213"/>
    </location>
</feature>
<keyword evidence="5 10" id="KW-0547">Nucleotide-binding</keyword>
<dbReference type="GO" id="GO:0046872">
    <property type="term" value="F:metal ion binding"/>
    <property type="evidence" value="ECO:0007669"/>
    <property type="project" value="UniProtKB-KW"/>
</dbReference>
<dbReference type="GO" id="GO:0016787">
    <property type="term" value="F:hydrolase activity"/>
    <property type="evidence" value="ECO:0007669"/>
    <property type="project" value="UniProtKB-KW"/>
</dbReference>
<evidence type="ECO:0000256" key="7">
    <source>
        <dbReference type="ARBA" id="ARBA00023134"/>
    </source>
</evidence>
<evidence type="ECO:0000256" key="2">
    <source>
        <dbReference type="ARBA" id="ARBA00009638"/>
    </source>
</evidence>
<keyword evidence="13" id="KW-1185">Reference proteome</keyword>
<comment type="cofactor">
    <cofactor evidence="1">
        <name>Mg(2+)</name>
        <dbReference type="ChEBI" id="CHEBI:18420"/>
    </cofactor>
</comment>
<dbReference type="SUPFAM" id="SSF52540">
    <property type="entry name" value="P-loop containing nucleoside triphosphate hydrolases"/>
    <property type="match status" value="1"/>
</dbReference>
<evidence type="ECO:0000259" key="11">
    <source>
        <dbReference type="PROSITE" id="PS51706"/>
    </source>
</evidence>
<evidence type="ECO:0000256" key="9">
    <source>
        <dbReference type="ARBA" id="ARBA00023306"/>
    </source>
</evidence>
<dbReference type="FunFam" id="3.40.50.300:FF:000098">
    <property type="entry name" value="Probable GTP-binding protein EngB"/>
    <property type="match status" value="1"/>
</dbReference>
<evidence type="ECO:0000256" key="10">
    <source>
        <dbReference type="HAMAP-Rule" id="MF_00321"/>
    </source>
</evidence>
<evidence type="ECO:0000256" key="8">
    <source>
        <dbReference type="ARBA" id="ARBA00023210"/>
    </source>
</evidence>
<dbReference type="OrthoDB" id="9804921at2"/>
<evidence type="ECO:0000256" key="4">
    <source>
        <dbReference type="ARBA" id="ARBA00022723"/>
    </source>
</evidence>
<dbReference type="Proteomes" id="UP000035760">
    <property type="component" value="Unassembled WGS sequence"/>
</dbReference>
<reference evidence="12" key="1">
    <citation type="submission" date="2013-07" db="EMBL/GenBank/DDBJ databases">
        <authorList>
            <person name="McIlroy S."/>
        </authorList>
    </citation>
    <scope>NUCLEOTIDE SEQUENCE [LARGE SCALE GENOMIC DNA]</scope>
    <source>
        <strain evidence="12">Run_A_D11</strain>
    </source>
</reference>
<dbReference type="InterPro" id="IPR019987">
    <property type="entry name" value="GTP-bd_ribosome_bio_YsxC"/>
</dbReference>
<evidence type="ECO:0000256" key="1">
    <source>
        <dbReference type="ARBA" id="ARBA00001946"/>
    </source>
</evidence>
<dbReference type="InterPro" id="IPR006073">
    <property type="entry name" value="GTP-bd"/>
</dbReference>
<evidence type="ECO:0000313" key="13">
    <source>
        <dbReference type="Proteomes" id="UP000035760"/>
    </source>
</evidence>
<sequence length="213" mass="23125">MRNPIKPTFIAPTSPASTRYRATRFLSSADTLSGLPPDTGREVAFAGRSNAGKSSALNLLAGQRGLARISKTPGRTQLLNVFEVATARYLVDLPGYGYAQVPEATRRHWQVLVGQYLRERTALRGLLLLVDVRHPLTALDRQLLAYRAARGLAAHILLTKADKLSRGQATTALRQLQATLQSDFPGVSAQLFSGLSGEGADQARAQLDDWLGY</sequence>
<gene>
    <name evidence="12" type="primary">yihA</name>
    <name evidence="10" type="synonym">engB</name>
    <name evidence="12" type="ORF">BN873_350060</name>
</gene>
<dbReference type="CDD" id="cd01876">
    <property type="entry name" value="YihA_EngB"/>
    <property type="match status" value="1"/>
</dbReference>
<dbReference type="AlphaFoldDB" id="W6M832"/>
<dbReference type="GO" id="GO:0000917">
    <property type="term" value="P:division septum assembly"/>
    <property type="evidence" value="ECO:0007669"/>
    <property type="project" value="UniProtKB-KW"/>
</dbReference>
<keyword evidence="4" id="KW-0479">Metal-binding</keyword>
<accession>W6M832</accession>
<evidence type="ECO:0000256" key="6">
    <source>
        <dbReference type="ARBA" id="ARBA00022842"/>
    </source>
</evidence>
<dbReference type="InterPro" id="IPR030393">
    <property type="entry name" value="G_ENGB_dom"/>
</dbReference>
<comment type="caution">
    <text evidence="12">The sequence shown here is derived from an EMBL/GenBank/DDBJ whole genome shotgun (WGS) entry which is preliminary data.</text>
</comment>
<dbReference type="GO" id="GO:0005525">
    <property type="term" value="F:GTP binding"/>
    <property type="evidence" value="ECO:0007669"/>
    <property type="project" value="UniProtKB-UniRule"/>
</dbReference>
<evidence type="ECO:0000256" key="3">
    <source>
        <dbReference type="ARBA" id="ARBA00022618"/>
    </source>
</evidence>
<evidence type="ECO:0000313" key="12">
    <source>
        <dbReference type="EMBL" id="CDI02804.1"/>
    </source>
</evidence>
<dbReference type="PANTHER" id="PTHR11649:SF13">
    <property type="entry name" value="ENGB-TYPE G DOMAIN-CONTAINING PROTEIN"/>
    <property type="match status" value="1"/>
</dbReference>
<keyword evidence="8 10" id="KW-0717">Septation</keyword>
<keyword evidence="12" id="KW-0378">Hydrolase</keyword>
<dbReference type="Gene3D" id="3.40.50.300">
    <property type="entry name" value="P-loop containing nucleotide triphosphate hydrolases"/>
    <property type="match status" value="1"/>
</dbReference>
<dbReference type="Pfam" id="PF01926">
    <property type="entry name" value="MMR_HSR1"/>
    <property type="match status" value="1"/>
</dbReference>
<comment type="similarity">
    <text evidence="2 10">Belongs to the TRAFAC class TrmE-Era-EngA-EngB-Septin-like GTPase superfamily. EngB GTPase family.</text>
</comment>